<organism evidence="1 2">
    <name type="scientific">Desulfomonile tiedjei</name>
    <dbReference type="NCBI Taxonomy" id="2358"/>
    <lineage>
        <taxon>Bacteria</taxon>
        <taxon>Pseudomonadati</taxon>
        <taxon>Thermodesulfobacteriota</taxon>
        <taxon>Desulfomonilia</taxon>
        <taxon>Desulfomonilales</taxon>
        <taxon>Desulfomonilaceae</taxon>
        <taxon>Desulfomonile</taxon>
    </lineage>
</organism>
<comment type="caution">
    <text evidence="1">The sequence shown here is derived from an EMBL/GenBank/DDBJ whole genome shotgun (WGS) entry which is preliminary data.</text>
</comment>
<reference evidence="1" key="1">
    <citation type="submission" date="2020-07" db="EMBL/GenBank/DDBJ databases">
        <title>Huge and variable diversity of episymbiotic CPR bacteria and DPANN archaea in groundwater ecosystems.</title>
        <authorList>
            <person name="He C.Y."/>
            <person name="Keren R."/>
            <person name="Whittaker M."/>
            <person name="Farag I.F."/>
            <person name="Doudna J."/>
            <person name="Cate J.H.D."/>
            <person name="Banfield J.F."/>
        </authorList>
    </citation>
    <scope>NUCLEOTIDE SEQUENCE</scope>
    <source>
        <strain evidence="1">NC_groundwater_1664_Pr3_B-0.1um_52_9</strain>
    </source>
</reference>
<sequence length="286" mass="31478">MKKPVISAKKVLDDISQGLDDADLMRKYNLSAKGLRSLFNKLAAAGLLKQVNARELVEDIRAGTNIADILSKYGLTDKAYSSLIDTLDRTGLLNGEAQQANHSKNTIRMSNLVDDIRSGMSKPDLLAKYKLSSRGLRWVSMMLVSSGAMSWKEIFDKLCTNFSELVPDKPRNSKRYRLPFELPVYDSVRPDRIGTVRDVSENGVGVRGIMAEEGETKTLVIGGDEFGELASFSFQGVCKWASKDSSGQHFSGFEISDISMGSLSEFQLLMQLVSIRYASANAGSIK</sequence>
<protein>
    <submittedName>
        <fullName evidence="1">PilZ domain-containing protein</fullName>
    </submittedName>
</protein>
<name>A0A9D6UZK4_9BACT</name>
<dbReference type="Proteomes" id="UP000807825">
    <property type="component" value="Unassembled WGS sequence"/>
</dbReference>
<gene>
    <name evidence="1" type="ORF">HY912_07555</name>
</gene>
<dbReference type="AlphaFoldDB" id="A0A9D6UZK4"/>
<evidence type="ECO:0000313" key="1">
    <source>
        <dbReference type="EMBL" id="MBI5249335.1"/>
    </source>
</evidence>
<accession>A0A9D6UZK4</accession>
<dbReference type="EMBL" id="JACRDE010000208">
    <property type="protein sequence ID" value="MBI5249335.1"/>
    <property type="molecule type" value="Genomic_DNA"/>
</dbReference>
<proteinExistence type="predicted"/>
<evidence type="ECO:0000313" key="2">
    <source>
        <dbReference type="Proteomes" id="UP000807825"/>
    </source>
</evidence>